<evidence type="ECO:0000256" key="2">
    <source>
        <dbReference type="ARBA" id="ARBA00022679"/>
    </source>
</evidence>
<dbReference type="InterPro" id="IPR003000">
    <property type="entry name" value="Sirtuin"/>
</dbReference>
<dbReference type="Gene3D" id="3.40.50.1220">
    <property type="entry name" value="TPP-binding domain"/>
    <property type="match status" value="1"/>
</dbReference>
<dbReference type="InterPro" id="IPR050134">
    <property type="entry name" value="NAD-dep_sirtuin_deacylases"/>
</dbReference>
<feature type="binding site" evidence="8">
    <location>
        <position position="180"/>
    </location>
    <ligand>
        <name>Zn(2+)</name>
        <dbReference type="ChEBI" id="CHEBI:29105"/>
    </ligand>
</feature>
<evidence type="ECO:0000256" key="1">
    <source>
        <dbReference type="ARBA" id="ARBA00001947"/>
    </source>
</evidence>
<keyword evidence="3 8" id="KW-0479">Metal-binding</keyword>
<dbReference type="OrthoDB" id="420264at2759"/>
<reference evidence="10" key="1">
    <citation type="journal article" date="2021" name="Mol. Ecol. Resour.">
        <title>Apolygus lucorum genome provides insights into omnivorousness and mesophyll feeding.</title>
        <authorList>
            <person name="Liu Y."/>
            <person name="Liu H."/>
            <person name="Wang H."/>
            <person name="Huang T."/>
            <person name="Liu B."/>
            <person name="Yang B."/>
            <person name="Yin L."/>
            <person name="Li B."/>
            <person name="Zhang Y."/>
            <person name="Zhang S."/>
            <person name="Jiang F."/>
            <person name="Zhang X."/>
            <person name="Ren Y."/>
            <person name="Wang B."/>
            <person name="Wang S."/>
            <person name="Lu Y."/>
            <person name="Wu K."/>
            <person name="Fan W."/>
            <person name="Wang G."/>
        </authorList>
    </citation>
    <scope>NUCLEOTIDE SEQUENCE</scope>
    <source>
        <strain evidence="10">12Hb</strain>
    </source>
</reference>
<dbReference type="InterPro" id="IPR026591">
    <property type="entry name" value="Sirtuin_cat_small_dom_sf"/>
</dbReference>
<feature type="binding site" evidence="8">
    <location>
        <position position="183"/>
    </location>
    <ligand>
        <name>Zn(2+)</name>
        <dbReference type="ChEBI" id="CHEBI:29105"/>
    </ligand>
</feature>
<dbReference type="PANTHER" id="PTHR11085">
    <property type="entry name" value="NAD-DEPENDENT PROTEIN DEACYLASE SIRTUIN-5, MITOCHONDRIAL-RELATED"/>
    <property type="match status" value="1"/>
</dbReference>
<dbReference type="Gene3D" id="3.30.1600.10">
    <property type="entry name" value="SIR2/SIRT2 'Small Domain"/>
    <property type="match status" value="1"/>
</dbReference>
<dbReference type="EMBL" id="WIXP02000009">
    <property type="protein sequence ID" value="KAF6205715.1"/>
    <property type="molecule type" value="Genomic_DNA"/>
</dbReference>
<name>A0A6A4JAL4_APOLU</name>
<evidence type="ECO:0000259" key="9">
    <source>
        <dbReference type="PROSITE" id="PS50305"/>
    </source>
</evidence>
<feature type="active site" description="Proton acceptor" evidence="8">
    <location>
        <position position="148"/>
    </location>
</feature>
<dbReference type="GO" id="GO:0017136">
    <property type="term" value="F:histone deacetylase activity, NAD-dependent"/>
    <property type="evidence" value="ECO:0007669"/>
    <property type="project" value="TreeGrafter"/>
</dbReference>
<gene>
    <name evidence="10" type="ORF">GE061_019888</name>
</gene>
<dbReference type="Proteomes" id="UP000466442">
    <property type="component" value="Linkage Group LG9"/>
</dbReference>
<feature type="binding site" evidence="8">
    <location>
        <position position="156"/>
    </location>
    <ligand>
        <name>Zn(2+)</name>
        <dbReference type="ChEBI" id="CHEBI:29105"/>
    </ligand>
</feature>
<comment type="caution">
    <text evidence="10">The sequence shown here is derived from an EMBL/GenBank/DDBJ whole genome shotgun (WGS) entry which is preliminary data.</text>
</comment>
<feature type="binding site" evidence="8">
    <location>
        <position position="159"/>
    </location>
    <ligand>
        <name>Zn(2+)</name>
        <dbReference type="ChEBI" id="CHEBI:29105"/>
    </ligand>
</feature>
<evidence type="ECO:0000256" key="7">
    <source>
        <dbReference type="ARBA" id="ARBA00048905"/>
    </source>
</evidence>
<dbReference type="GO" id="GO:0005634">
    <property type="term" value="C:nucleus"/>
    <property type="evidence" value="ECO:0007669"/>
    <property type="project" value="TreeGrafter"/>
</dbReference>
<organism evidence="10 11">
    <name type="scientific">Apolygus lucorum</name>
    <name type="common">Small green plant bug</name>
    <name type="synonym">Lygocoris lucorum</name>
    <dbReference type="NCBI Taxonomy" id="248454"/>
    <lineage>
        <taxon>Eukaryota</taxon>
        <taxon>Metazoa</taxon>
        <taxon>Ecdysozoa</taxon>
        <taxon>Arthropoda</taxon>
        <taxon>Hexapoda</taxon>
        <taxon>Insecta</taxon>
        <taxon>Pterygota</taxon>
        <taxon>Neoptera</taxon>
        <taxon>Paraneoptera</taxon>
        <taxon>Hemiptera</taxon>
        <taxon>Heteroptera</taxon>
        <taxon>Panheteroptera</taxon>
        <taxon>Cimicomorpha</taxon>
        <taxon>Miridae</taxon>
        <taxon>Mirini</taxon>
        <taxon>Apolygus</taxon>
    </lineage>
</organism>
<dbReference type="InterPro" id="IPR029035">
    <property type="entry name" value="DHS-like_NAD/FAD-binding_dom"/>
</dbReference>
<comment type="catalytic activity">
    <reaction evidence="7">
        <text>N(6)-tetradecanoyl-L-lysyl-[protein] + NAD(+) + H2O = 2''-O-tetradecanoyl-ADP-D-ribose + nicotinamide + L-lysyl-[protein]</text>
        <dbReference type="Rhea" id="RHEA:70567"/>
        <dbReference type="Rhea" id="RHEA-COMP:9752"/>
        <dbReference type="Rhea" id="RHEA-COMP:15437"/>
        <dbReference type="ChEBI" id="CHEBI:15377"/>
        <dbReference type="ChEBI" id="CHEBI:17154"/>
        <dbReference type="ChEBI" id="CHEBI:29969"/>
        <dbReference type="ChEBI" id="CHEBI:57540"/>
        <dbReference type="ChEBI" id="CHEBI:141129"/>
        <dbReference type="ChEBI" id="CHEBI:189674"/>
    </reaction>
    <physiologicalReaction direction="left-to-right" evidence="7">
        <dbReference type="Rhea" id="RHEA:70568"/>
    </physiologicalReaction>
</comment>
<dbReference type="GO" id="GO:0046872">
    <property type="term" value="F:metal ion binding"/>
    <property type="evidence" value="ECO:0007669"/>
    <property type="project" value="UniProtKB-KW"/>
</dbReference>
<feature type="domain" description="Deacetylase sirtuin-type" evidence="9">
    <location>
        <begin position="17"/>
        <end position="296"/>
    </location>
</feature>
<dbReference type="Pfam" id="PF02146">
    <property type="entry name" value="SIR2"/>
    <property type="match status" value="1"/>
</dbReference>
<dbReference type="InterPro" id="IPR026590">
    <property type="entry name" value="Ssirtuin_cat_dom"/>
</dbReference>
<evidence type="ECO:0000313" key="10">
    <source>
        <dbReference type="EMBL" id="KAF6205715.1"/>
    </source>
</evidence>
<evidence type="ECO:0000256" key="5">
    <source>
        <dbReference type="ARBA" id="ARBA00023027"/>
    </source>
</evidence>
<dbReference type="PANTHER" id="PTHR11085:SF6">
    <property type="entry name" value="NAD-DEPENDENT PROTEIN DEACETYLASE SIRTUIN-2"/>
    <property type="match status" value="1"/>
</dbReference>
<evidence type="ECO:0000256" key="3">
    <source>
        <dbReference type="ARBA" id="ARBA00022723"/>
    </source>
</evidence>
<evidence type="ECO:0000256" key="8">
    <source>
        <dbReference type="PROSITE-ProRule" id="PRU00236"/>
    </source>
</evidence>
<protein>
    <recommendedName>
        <fullName evidence="9">Deacetylase sirtuin-type domain-containing protein</fullName>
    </recommendedName>
</protein>
<accession>A0A6A4JAL4</accession>
<keyword evidence="5" id="KW-0520">NAD</keyword>
<comment type="cofactor">
    <cofactor evidence="1">
        <name>Zn(2+)</name>
        <dbReference type="ChEBI" id="CHEBI:29105"/>
    </cofactor>
</comment>
<dbReference type="PROSITE" id="PS50305">
    <property type="entry name" value="SIRTUIN"/>
    <property type="match status" value="1"/>
</dbReference>
<dbReference type="GO" id="GO:0070403">
    <property type="term" value="F:NAD+ binding"/>
    <property type="evidence" value="ECO:0007669"/>
    <property type="project" value="InterPro"/>
</dbReference>
<evidence type="ECO:0000256" key="6">
    <source>
        <dbReference type="ARBA" id="ARBA00048378"/>
    </source>
</evidence>
<dbReference type="SUPFAM" id="SSF52467">
    <property type="entry name" value="DHS-like NAD/FAD-binding domain"/>
    <property type="match status" value="1"/>
</dbReference>
<proteinExistence type="predicted"/>
<keyword evidence="4 8" id="KW-0862">Zinc</keyword>
<sequence>MSQSQGDVLRPPKMIYENKIPQSMMEIVEKLKGPHVRNVVTMVGAGISTAAGIPDFRSAACGLYSKMKNYNLPSNHAVFETGYFESNPEPLYVVLRESMLWKDFYPTTAHYFVKLLEDKGVLRRHYTQNIDGLDRQAGIASDKLIEAHGTLRTSHCSRCQKEYSLSWLKTEVRRTLVPTCEVCSAVIRPDIVLFGDPLPDEFKTKITADYANCDLLIVMGTSLVVEPFASLITSVPPNCPRLFVNKMPLGDKVEASGDQYKVPDKPIWLGGGYRDTIMYGECDDCMEELARMVGWKNDLADLRGENVHV</sequence>
<evidence type="ECO:0000256" key="4">
    <source>
        <dbReference type="ARBA" id="ARBA00022833"/>
    </source>
</evidence>
<keyword evidence="2" id="KW-0808">Transferase</keyword>
<dbReference type="AlphaFoldDB" id="A0A6A4JAL4"/>
<comment type="catalytic activity">
    <reaction evidence="6">
        <text>N(6)-hexadecanoyl-L-lysyl-[protein] + NAD(+) + H2O = 2''-O-hexadecanoyl-ADP-D-ribose + nicotinamide + L-lysyl-[protein]</text>
        <dbReference type="Rhea" id="RHEA:70563"/>
        <dbReference type="Rhea" id="RHEA-COMP:9752"/>
        <dbReference type="Rhea" id="RHEA-COMP:14175"/>
        <dbReference type="ChEBI" id="CHEBI:15377"/>
        <dbReference type="ChEBI" id="CHEBI:17154"/>
        <dbReference type="ChEBI" id="CHEBI:29969"/>
        <dbReference type="ChEBI" id="CHEBI:57540"/>
        <dbReference type="ChEBI" id="CHEBI:138936"/>
        <dbReference type="ChEBI" id="CHEBI:189673"/>
    </reaction>
    <physiologicalReaction direction="left-to-right" evidence="6">
        <dbReference type="Rhea" id="RHEA:70564"/>
    </physiologicalReaction>
</comment>
<keyword evidence="11" id="KW-1185">Reference proteome</keyword>
<evidence type="ECO:0000313" key="11">
    <source>
        <dbReference type="Proteomes" id="UP000466442"/>
    </source>
</evidence>